<reference evidence="2 3" key="1">
    <citation type="journal article" date="2019" name="Int. J. Syst. Evol. Microbiol.">
        <title>The Global Catalogue of Microorganisms (GCM) 10K type strain sequencing project: providing services to taxonomists for standard genome sequencing and annotation.</title>
        <authorList>
            <consortium name="The Broad Institute Genomics Platform"/>
            <consortium name="The Broad Institute Genome Sequencing Center for Infectious Disease"/>
            <person name="Wu L."/>
            <person name="Ma J."/>
        </authorList>
    </citation>
    <scope>NUCLEOTIDE SEQUENCE [LARGE SCALE GENOMIC DNA]</scope>
    <source>
        <strain evidence="2 3">JCM 16328</strain>
    </source>
</reference>
<protein>
    <submittedName>
        <fullName evidence="2">Uncharacterized protein</fullName>
    </submittedName>
</protein>
<keyword evidence="1" id="KW-0812">Transmembrane</keyword>
<accession>A0AAV3T545</accession>
<keyword evidence="3" id="KW-1185">Reference proteome</keyword>
<dbReference type="EMBL" id="BAAADV010000001">
    <property type="protein sequence ID" value="GAA0663127.1"/>
    <property type="molecule type" value="Genomic_DNA"/>
</dbReference>
<dbReference type="AlphaFoldDB" id="A0AAV3T545"/>
<name>A0AAV3T545_9EURY</name>
<evidence type="ECO:0000256" key="1">
    <source>
        <dbReference type="SAM" id="Phobius"/>
    </source>
</evidence>
<keyword evidence="1" id="KW-0472">Membrane</keyword>
<dbReference type="Pfam" id="PF23922">
    <property type="entry name" value="DUF7261"/>
    <property type="match status" value="1"/>
</dbReference>
<organism evidence="2 3">
    <name type="scientific">Natronoarchaeum mannanilyticum</name>
    <dbReference type="NCBI Taxonomy" id="926360"/>
    <lineage>
        <taxon>Archaea</taxon>
        <taxon>Methanobacteriati</taxon>
        <taxon>Methanobacteriota</taxon>
        <taxon>Stenosarchaea group</taxon>
        <taxon>Halobacteria</taxon>
        <taxon>Halobacteriales</taxon>
        <taxon>Natronoarchaeaceae</taxon>
    </lineage>
</organism>
<sequence>MTRSDADGDDEIPASTRAQLVLVAGAVIAVGLAPIALAYVQLGATTDAGVGTADRTGEDVTRALDRAVFEAASGVPGNHSWSDRRDAVAAVENRLDPRLDTLRTSGLREGVVHGIEYNESAAGAWAAEGCPGGPNRQFGDCEAIGGVVVQDRGGRTHVLGVAVDLRVTGEESASRMTHRVDAAPQSAG</sequence>
<comment type="caution">
    <text evidence="2">The sequence shown here is derived from an EMBL/GenBank/DDBJ whole genome shotgun (WGS) entry which is preliminary data.</text>
</comment>
<dbReference type="InterPro" id="IPR055685">
    <property type="entry name" value="DUF7261"/>
</dbReference>
<dbReference type="Proteomes" id="UP001500420">
    <property type="component" value="Unassembled WGS sequence"/>
</dbReference>
<evidence type="ECO:0000313" key="2">
    <source>
        <dbReference type="EMBL" id="GAA0663127.1"/>
    </source>
</evidence>
<keyword evidence="1" id="KW-1133">Transmembrane helix</keyword>
<proteinExistence type="predicted"/>
<feature type="transmembrane region" description="Helical" evidence="1">
    <location>
        <begin position="20"/>
        <end position="40"/>
    </location>
</feature>
<gene>
    <name evidence="2" type="ORF">GCM10009020_04670</name>
</gene>
<evidence type="ECO:0000313" key="3">
    <source>
        <dbReference type="Proteomes" id="UP001500420"/>
    </source>
</evidence>